<protein>
    <submittedName>
        <fullName evidence="1">Uncharacterized protein</fullName>
    </submittedName>
</protein>
<gene>
    <name evidence="1" type="ORF">FLAPJACK_280</name>
</gene>
<evidence type="ECO:0000313" key="1">
    <source>
        <dbReference type="EMBL" id="ARQ95193.1"/>
    </source>
</evidence>
<dbReference type="EMBL" id="KY888882">
    <property type="protein sequence ID" value="ARQ95193.1"/>
    <property type="molecule type" value="Genomic_DNA"/>
</dbReference>
<proteinExistence type="predicted"/>
<evidence type="ECO:0000313" key="2">
    <source>
        <dbReference type="Proteomes" id="UP000222741"/>
    </source>
</evidence>
<accession>A0A1X9SGE5</accession>
<dbReference type="Proteomes" id="UP000222741">
    <property type="component" value="Segment"/>
</dbReference>
<reference evidence="2" key="1">
    <citation type="submission" date="2017-04" db="EMBL/GenBank/DDBJ databases">
        <authorList>
            <person name="Abille Z."/>
            <person name="Afsharjavan R."/>
            <person name="Alms C.E."/>
            <person name="Anil A."/>
            <person name="Azuma E.A."/>
            <person name="Boateng D."/>
            <person name="Bowden K.V."/>
            <person name="Bui Q."/>
            <person name="Callaghan K.D."/>
            <person name="Canova P.N."/>
            <person name="Carter A.-G.V."/>
            <person name="Carty B."/>
            <person name="Choudhary A."/>
            <person name="Chugh K."/>
            <person name="Clark C.B."/>
            <person name="Clark J."/>
            <person name="Cortez R."/>
            <person name="Dalwadi R.M."/>
            <person name="Daou G."/>
            <person name="Das M."/>
            <person name="Dasari S."/>
            <person name="Davis E.H."/>
            <person name="Defreitas N."/>
            <person name="Demirji J."/>
            <person name="Endres C."/>
            <person name="Fakhar S."/>
            <person name="Feeley N."/>
            <person name="Flores D.C."/>
            <person name="Fowler A.R."/>
            <person name="George T."/>
            <person name="Greis H.L."/>
            <person name="Groleau D.L."/>
            <person name="Gulati J.K."/>
            <person name="Guzman W."/>
            <person name="Hallworth A.N."/>
            <person name="Hariri A."/>
            <person name="Haya V.N."/>
            <person name="Hoffman A.K."/>
            <person name="Horne B."/>
            <person name="Howard T."/>
            <person name="Iglesia A.J."/>
            <person name="Ijezie O.D."/>
            <person name="Incognito N.A."/>
            <person name="Inen J.A."/>
            <person name="Jaiswal A."/>
            <person name="Jezek R.A."/>
            <person name="Kawa A.C."/>
            <person name="Khan F."/>
            <person name="Khin A.C."/>
            <person name="Knapo J."/>
            <person name="Kong A.S."/>
            <person name="Le B.Q."/>
            <person name="Le Q.M."/>
            <person name="Le T.-H.M."/>
            <person name="Lee M."/>
            <person name="Lockwood J.L."/>
            <person name="Loto-Rojas G.S."/>
            <person name="Mantzavinos A."/>
            <person name="Martinez D.R."/>
            <person name="Meadows A.R."/>
            <person name="Mehr S."/>
            <person name="Mellon M.N."/>
            <person name="Memon S."/>
            <person name="Miller B."/>
            <person name="Min S."/>
            <person name="Mitchell L.M."/>
            <person name="Mohamed I.R."/>
            <person name="Mohammed F.O."/>
            <person name="More S."/>
            <person name="Muntaha S."/>
            <person name="Nadeem I."/>
            <person name="Ndjeumen-Njinguet A.S."/>
            <person name="Ng P."/>
            <person name="Ngu V.E."/>
            <person name="Nguyen B.N."/>
            <person name="OHern C.T."/>
            <person name="Oboh U.S."/>
            <person name="Pagano C.W."/>
            <person name="Panakal P.R."/>
            <person name="Park D.A."/>
            <person name="Parsana D."/>
            <person name="Patel P."/>
            <person name="Patel V.S."/>
            <person name="Patwardhan V.M."/>
            <person name="Pawar S.D."/>
            <person name="Payne V.R."/>
            <person name="Petricel I.M."/>
            <person name="Phillips C."/>
            <person name="Puglisi K.M."/>
            <person name="Ramaprasad G."/>
            <person name="Raza A.S."/>
            <person name="Rivera-Oven A.G."/>
            <person name="Robins E."/>
            <person name="Roeun D.C."/>
            <person name="Rostovtseva N."/>
            <person name="Sadat M."/>
            <person name="Seas A."/>
            <person name="So E.J."/>
            <person name="Sogbesan C."/>
            <person name="Strumsky L.A."/>
            <person name="Sun J.L."/>
            <person name="Sutherland H.J."/>
            <person name="Tchakounte I."/>
            <person name="Tewell J.R."/>
            <person name="Thapa D.J."/>
            <person name="Tkach Y."/>
            <person name="Tran C.D."/>
            <person name="Tran V."/>
            <person name="Vithayathil T."/>
            <person name="Vivekanandan A."/>
            <person name="Wang S.R."/>
            <person name="White E."/>
            <person name="Yang A.L."/>
            <person name="Ye D.T."/>
            <person name="Yirenkyi M."/>
            <person name="Zarb J.S."/>
            <person name="Zhang S."/>
            <person name="Zhou M.T."/>
            <person name="Cao A."/>
            <person name="Nguyen K.M."/>
            <person name="Patel K."/>
            <person name="Patel P."/>
            <person name="Pennington E."/>
            <person name="Sendze O."/>
            <person name="Zahangir S."/>
            <person name="Correa-Mendez M."/>
            <person name="Fabian M.F."/>
            <person name="Liu S."/>
            <person name="Jethmalani Y."/>
            <person name="Nunn R."/>
            <person name="Prakash A."/>
            <person name="Louise T."/>
            <person name="Russell D.A."/>
            <person name="Hatfull G.F."/>
            <person name="Erill I."/>
            <person name="Caruso S.M."/>
        </authorList>
    </citation>
    <scope>NUCLEOTIDE SEQUENCE [LARGE SCALE GENOMIC DNA]</scope>
</reference>
<sequence>MQLQLKVKILLEDGRVYIKPEDVNEMESTLEEMNIKYFVIPINSYMTMIELNIEEM</sequence>
<organism evidence="1 2">
    <name type="scientific">Bacillus phage Flapjack</name>
    <dbReference type="NCBI Taxonomy" id="1983465"/>
    <lineage>
        <taxon>Viruses</taxon>
        <taxon>Duplodnaviria</taxon>
        <taxon>Heunggongvirae</taxon>
        <taxon>Uroviricota</taxon>
        <taxon>Caudoviricetes</taxon>
        <taxon>Herelleviridae</taxon>
        <taxon>Bastillevirinae</taxon>
        <taxon>Bequatrovirus</taxon>
        <taxon>Bequatrovirus spock</taxon>
    </lineage>
</organism>
<name>A0A1X9SGE5_9CAUD</name>